<keyword evidence="3 4" id="KW-0574">Periplasm</keyword>
<dbReference type="PIRSF" id="PIRSF004572">
    <property type="entry name" value="SecM"/>
    <property type="match status" value="1"/>
</dbReference>
<evidence type="ECO:0000256" key="4">
    <source>
        <dbReference type="HAMAP-Rule" id="MF_01332"/>
    </source>
</evidence>
<keyword evidence="2" id="KW-0732">Signal</keyword>
<dbReference type="GO" id="GO:0042597">
    <property type="term" value="C:periplasmic space"/>
    <property type="evidence" value="ECO:0007669"/>
    <property type="project" value="UniProtKB-SubCell"/>
</dbReference>
<gene>
    <name evidence="4 5" type="primary">secM</name>
    <name evidence="5" type="ordered locus">KPK_4640</name>
</gene>
<evidence type="ECO:0000256" key="1">
    <source>
        <dbReference type="ARBA" id="ARBA00022490"/>
    </source>
</evidence>
<name>B5Y1U0_KLEV3</name>
<comment type="function">
    <text evidence="4">Regulates secA expression by translational coupling of the secM secA operon. Translational pausing at a specific Pro residue 5 residues before the end of the protein may allow disruption of a mRNA repressor helix that normally suppresses secA translation initiation.</text>
</comment>
<evidence type="ECO:0000256" key="2">
    <source>
        <dbReference type="ARBA" id="ARBA00022729"/>
    </source>
</evidence>
<dbReference type="Proteomes" id="UP000001734">
    <property type="component" value="Chromosome"/>
</dbReference>
<evidence type="ECO:0000256" key="3">
    <source>
        <dbReference type="ARBA" id="ARBA00022764"/>
    </source>
</evidence>
<protein>
    <recommendedName>
        <fullName evidence="4">Secretion monitor</fullName>
    </recommendedName>
</protein>
<dbReference type="HOGENOM" id="CLU_108853_0_0_6"/>
<evidence type="ECO:0000313" key="6">
    <source>
        <dbReference type="Proteomes" id="UP000001734"/>
    </source>
</evidence>
<dbReference type="Pfam" id="PF06558">
    <property type="entry name" value="SecM"/>
    <property type="match status" value="1"/>
</dbReference>
<dbReference type="GO" id="GO:0045182">
    <property type="term" value="F:translation regulator activity"/>
    <property type="evidence" value="ECO:0007669"/>
    <property type="project" value="InterPro"/>
</dbReference>
<dbReference type="InterPro" id="IPR009502">
    <property type="entry name" value="SecM"/>
</dbReference>
<proteinExistence type="inferred from homology"/>
<accession>B5Y1U0</accession>
<comment type="subcellular location">
    <subcellularLocation>
        <location evidence="4">Cytoplasm</location>
        <location evidence="4">Cytosol</location>
    </subcellularLocation>
    <subcellularLocation>
        <location evidence="4">Periplasm</location>
    </subcellularLocation>
    <text evidence="4">The active form is cytosolic, while the periplasmic form is rapidly degraded, mainly by the tail-specific protease.</text>
</comment>
<dbReference type="HAMAP" id="MF_01332">
    <property type="entry name" value="SecM"/>
    <property type="match status" value="1"/>
</dbReference>
<comment type="similarity">
    <text evidence="4">Belongs to the SecM family.</text>
</comment>
<dbReference type="GO" id="GO:0005829">
    <property type="term" value="C:cytosol"/>
    <property type="evidence" value="ECO:0007669"/>
    <property type="project" value="UniProtKB-SubCell"/>
</dbReference>
<keyword evidence="1 4" id="KW-0963">Cytoplasm</keyword>
<dbReference type="EMBL" id="CP000964">
    <property type="protein sequence ID" value="ACI09685.1"/>
    <property type="molecule type" value="Genomic_DNA"/>
</dbReference>
<dbReference type="AlphaFoldDB" id="B5Y1U0"/>
<organism evidence="5 6">
    <name type="scientific">Klebsiella variicola (strain 342)</name>
    <name type="common">Klebsiella pneumoniae</name>
    <dbReference type="NCBI Taxonomy" id="507522"/>
    <lineage>
        <taxon>Bacteria</taxon>
        <taxon>Pseudomonadati</taxon>
        <taxon>Pseudomonadota</taxon>
        <taxon>Gammaproteobacteria</taxon>
        <taxon>Enterobacterales</taxon>
        <taxon>Enterobacteriaceae</taxon>
        <taxon>Klebsiella/Raoultella group</taxon>
        <taxon>Klebsiella</taxon>
        <taxon>Klebsiella pneumoniae complex</taxon>
    </lineage>
</organism>
<dbReference type="KEGG" id="kpe:KPK_4640"/>
<evidence type="ECO:0000313" key="5">
    <source>
        <dbReference type="EMBL" id="ACI09685.1"/>
    </source>
</evidence>
<sequence length="205" mass="23037">MSAKLFLRVALPRGCQGVLQKKLIKRQPERRRVYQRKVMKVSGLLTRWRQFGRRYFWPHLLLGMVAASFGLPALSNSHETATPAKATSSNHNPSKVNFSQLALLESNRRPNFTVDYWHQHAIRTVIRHLSFAMAPQALPVAEETSPLQAQHLALLDTLSALLTQDSTPPVVIRQVAYISSSYSAFRVSAWISQVAGIRAGPQRLS</sequence>
<reference evidence="5 6" key="1">
    <citation type="journal article" date="2008" name="PLoS Genet.">
        <title>Complete genome sequence of the N2-fixing broad host range endophyte Klebsiella pneumoniae 342 and virulence predictions verified in mice.</title>
        <authorList>
            <person name="Fouts D.E."/>
            <person name="Tyler H.L."/>
            <person name="DeBoy R.T."/>
            <person name="Daugherty S."/>
            <person name="Ren Q."/>
            <person name="Badger J.H."/>
            <person name="Durkin A.S."/>
            <person name="Huot H."/>
            <person name="Shrivastava S."/>
            <person name="Kothari S."/>
            <person name="Dodson R.J."/>
            <person name="Mohamoud Y."/>
            <person name="Khouri H."/>
            <person name="Roesch L.F."/>
            <person name="Krogfelt K.A."/>
            <person name="Struve C."/>
            <person name="Triplett E.W."/>
            <person name="Methe B.A."/>
        </authorList>
    </citation>
    <scope>NUCLEOTIDE SEQUENCE [LARGE SCALE GENOMIC DNA]</scope>
    <source>
        <strain evidence="5 6">342</strain>
    </source>
</reference>
<dbReference type="NCBIfam" id="NF002799">
    <property type="entry name" value="PRK02943.1-1"/>
    <property type="match status" value="1"/>
</dbReference>